<proteinExistence type="predicted"/>
<feature type="transmembrane region" description="Helical" evidence="1">
    <location>
        <begin position="21"/>
        <end position="43"/>
    </location>
</feature>
<evidence type="ECO:0000313" key="2">
    <source>
        <dbReference type="EMBL" id="CAB4121306.1"/>
    </source>
</evidence>
<protein>
    <submittedName>
        <fullName evidence="2">Uncharacterized protein</fullName>
    </submittedName>
</protein>
<dbReference type="EMBL" id="LR796145">
    <property type="protein sequence ID" value="CAB4121306.1"/>
    <property type="molecule type" value="Genomic_DNA"/>
</dbReference>
<keyword evidence="1" id="KW-0472">Membrane</keyword>
<gene>
    <name evidence="2" type="ORF">UFOVP13_7</name>
</gene>
<accession>A0A6J5KJK5</accession>
<organism evidence="2">
    <name type="scientific">uncultured Caudovirales phage</name>
    <dbReference type="NCBI Taxonomy" id="2100421"/>
    <lineage>
        <taxon>Viruses</taxon>
        <taxon>Duplodnaviria</taxon>
        <taxon>Heunggongvirae</taxon>
        <taxon>Uroviricota</taxon>
        <taxon>Caudoviricetes</taxon>
        <taxon>Peduoviridae</taxon>
        <taxon>Maltschvirus</taxon>
        <taxon>Maltschvirus maltsch</taxon>
    </lineage>
</organism>
<feature type="transmembrane region" description="Helical" evidence="1">
    <location>
        <begin position="49"/>
        <end position="71"/>
    </location>
</feature>
<keyword evidence="1" id="KW-1133">Transmembrane helix</keyword>
<name>A0A6J5KJK5_9CAUD</name>
<keyword evidence="1" id="KW-0812">Transmembrane</keyword>
<evidence type="ECO:0000256" key="1">
    <source>
        <dbReference type="SAM" id="Phobius"/>
    </source>
</evidence>
<sequence length="80" mass="8496">MSALKALFKNIFTEPDNATYCIVKIGAGFTVIYALATAGFHHLYLKEAFVIQDFGVGMGAVFAGVGIALGLKKDSPETKP</sequence>
<reference evidence="2" key="1">
    <citation type="submission" date="2020-04" db="EMBL/GenBank/DDBJ databases">
        <authorList>
            <person name="Chiriac C."/>
            <person name="Salcher M."/>
            <person name="Ghai R."/>
            <person name="Kavagutti S V."/>
        </authorList>
    </citation>
    <scope>NUCLEOTIDE SEQUENCE</scope>
</reference>